<reference evidence="4 5" key="1">
    <citation type="submission" date="2016-11" db="EMBL/GenBank/DDBJ databases">
        <authorList>
            <person name="Jaros S."/>
            <person name="Januszkiewicz K."/>
            <person name="Wedrychowicz H."/>
        </authorList>
    </citation>
    <scope>NUCLEOTIDE SEQUENCE [LARGE SCALE GENOMIC DNA]</scope>
    <source>
        <strain evidence="4 5">DSM 26991</strain>
    </source>
</reference>
<accession>A0A1M5FYC2</accession>
<gene>
    <name evidence="4" type="ORF">SAMN05444405_11839</name>
</gene>
<organism evidence="4 5">
    <name type="scientific">Bacteroides luti</name>
    <dbReference type="NCBI Taxonomy" id="1297750"/>
    <lineage>
        <taxon>Bacteria</taxon>
        <taxon>Pseudomonadati</taxon>
        <taxon>Bacteroidota</taxon>
        <taxon>Bacteroidia</taxon>
        <taxon>Bacteroidales</taxon>
        <taxon>Bacteroidaceae</taxon>
        <taxon>Bacteroides</taxon>
    </lineage>
</organism>
<evidence type="ECO:0000313" key="4">
    <source>
        <dbReference type="EMBL" id="SHF96182.1"/>
    </source>
</evidence>
<dbReference type="CDD" id="cd14745">
    <property type="entry name" value="GH66"/>
    <property type="match status" value="1"/>
</dbReference>
<dbReference type="SUPFAM" id="SSF51445">
    <property type="entry name" value="(Trans)glycosidases"/>
    <property type="match status" value="1"/>
</dbReference>
<dbReference type="EMBL" id="FQTV01000018">
    <property type="protein sequence ID" value="SHF96182.1"/>
    <property type="molecule type" value="Genomic_DNA"/>
</dbReference>
<dbReference type="Gene3D" id="2.60.40.10">
    <property type="entry name" value="Immunoglobulins"/>
    <property type="match status" value="1"/>
</dbReference>
<feature type="chain" id="PRO_5009910278" evidence="3">
    <location>
        <begin position="25"/>
        <end position="590"/>
    </location>
</feature>
<dbReference type="Gene3D" id="3.20.20.80">
    <property type="entry name" value="Glycosidases"/>
    <property type="match status" value="1"/>
</dbReference>
<sequence>MRINRTIISLLFVCLVPLNGSCSSGEGSTGTGGDTPEQNVTFVTLSTDKACYSPGETVTFTSSSLPSSAKAAYYYLGDKLSEQPLSSTTWNWTAPSTDYRGYMVKVYTTTSDGKETVLGSIAVDVSSDWTQFPRYGFLSNFDDMSTSAINSVITSLKRYHINGLQFYDWQYKHHKPLAGTPDKPDNNWTDIANRNTSLTTVKNYISAAHKAGMKTMFYNLCYGVLSDAASDGAETSWNLYKDRNHSNRDVCSLSAPMFKSSIYLVDPNNTGWQNYLAKQNNDVYSVFDFDGYHIDQLGDRGADYDYNGNAIDMAAGFKSFIQAMKAKHPGKRLVMNAVARYGQQKIAESGNVDFLYNEVWSNDANYSSLKDIIDENSSYGNYKTVFAAYMNYDKANSKGYFNTPGVILADAVMFALGGSHLEMGEHMLGKEYFPNSNLQMDGTLQKAMVSYYDFLTGYENLLRNGGLFSTVDLSCTNGKMNVSAWPPSTGNVSVLAKKVNSKCEVIHLINLSNANYFSWRDLDGSMPEPSLISTPSLRLKETNTIKRIWFASPDIDGGVSQEVEFHQSAASVTFKLPSLKYWDMIVVEYQ</sequence>
<feature type="signal peptide" evidence="3">
    <location>
        <begin position="1"/>
        <end position="24"/>
    </location>
</feature>
<keyword evidence="2 3" id="KW-0732">Signal</keyword>
<name>A0A1M5FYC2_9BACE</name>
<dbReference type="AlphaFoldDB" id="A0A1M5FYC2"/>
<dbReference type="InterPro" id="IPR017853">
    <property type="entry name" value="GH"/>
</dbReference>
<evidence type="ECO:0000313" key="5">
    <source>
        <dbReference type="Proteomes" id="UP000184509"/>
    </source>
</evidence>
<evidence type="ECO:0000256" key="2">
    <source>
        <dbReference type="ARBA" id="ARBA00022729"/>
    </source>
</evidence>
<dbReference type="Proteomes" id="UP000184509">
    <property type="component" value="Unassembled WGS sequence"/>
</dbReference>
<proteinExistence type="inferred from homology"/>
<dbReference type="Gene3D" id="2.60.40.1180">
    <property type="entry name" value="Golgi alpha-mannosidase II"/>
    <property type="match status" value="1"/>
</dbReference>
<keyword evidence="5" id="KW-1185">Reference proteome</keyword>
<dbReference type="STRING" id="1297750.SAMN05444405_11839"/>
<evidence type="ECO:0000256" key="1">
    <source>
        <dbReference type="ARBA" id="ARBA00010837"/>
    </source>
</evidence>
<comment type="similarity">
    <text evidence="1">Belongs to the glycosyl hydrolase 66 family.</text>
</comment>
<evidence type="ECO:0000256" key="3">
    <source>
        <dbReference type="SAM" id="SignalP"/>
    </source>
</evidence>
<protein>
    <submittedName>
        <fullName evidence="4">Dextranase</fullName>
    </submittedName>
</protein>
<dbReference type="OrthoDB" id="9778932at2"/>
<dbReference type="Pfam" id="PF13199">
    <property type="entry name" value="Glyco_hydro_66"/>
    <property type="match status" value="1"/>
</dbReference>
<dbReference type="InterPro" id="IPR013783">
    <property type="entry name" value="Ig-like_fold"/>
</dbReference>
<dbReference type="InterPro" id="IPR013780">
    <property type="entry name" value="Glyco_hydro_b"/>
</dbReference>
<dbReference type="InterPro" id="IPR025092">
    <property type="entry name" value="Glyco_hydro_66"/>
</dbReference>
<dbReference type="RefSeq" id="WP_073403610.1">
    <property type="nucleotide sequence ID" value="NZ_FQTV01000018.1"/>
</dbReference>